<dbReference type="AlphaFoldDB" id="A0A162MWS5"/>
<dbReference type="Gene3D" id="3.20.20.70">
    <property type="entry name" value="Aldolase class I"/>
    <property type="match status" value="1"/>
</dbReference>
<name>A0A162MWS5_9FIRM</name>
<keyword evidence="7" id="KW-1185">Reference proteome</keyword>
<dbReference type="InterPro" id="IPR000887">
    <property type="entry name" value="Aldlse_KDPG_KHG"/>
</dbReference>
<dbReference type="PANTHER" id="PTHR30246:SF1">
    <property type="entry name" value="2-DEHYDRO-3-DEOXY-6-PHOSPHOGALACTONATE ALDOLASE-RELATED"/>
    <property type="match status" value="1"/>
</dbReference>
<evidence type="ECO:0000256" key="5">
    <source>
        <dbReference type="ARBA" id="ARBA00023277"/>
    </source>
</evidence>
<evidence type="ECO:0000313" key="7">
    <source>
        <dbReference type="Proteomes" id="UP000075737"/>
    </source>
</evidence>
<organism evidence="6 7">
    <name type="scientific">Thermovenabulum gondwanense</name>
    <dbReference type="NCBI Taxonomy" id="520767"/>
    <lineage>
        <taxon>Bacteria</taxon>
        <taxon>Bacillati</taxon>
        <taxon>Bacillota</taxon>
        <taxon>Clostridia</taxon>
        <taxon>Thermosediminibacterales</taxon>
        <taxon>Thermosediminibacteraceae</taxon>
        <taxon>Thermovenabulum</taxon>
    </lineage>
</organism>
<dbReference type="PATRIC" id="fig|520767.4.peg.352"/>
<dbReference type="EMBL" id="LOHZ01000019">
    <property type="protein sequence ID" value="KYO68038.1"/>
    <property type="molecule type" value="Genomic_DNA"/>
</dbReference>
<evidence type="ECO:0000256" key="4">
    <source>
        <dbReference type="ARBA" id="ARBA00023239"/>
    </source>
</evidence>
<evidence type="ECO:0000256" key="3">
    <source>
        <dbReference type="ARBA" id="ARBA00011233"/>
    </source>
</evidence>
<evidence type="ECO:0000256" key="1">
    <source>
        <dbReference type="ARBA" id="ARBA00004761"/>
    </source>
</evidence>
<dbReference type="STRING" id="520767.ATZ99_03490"/>
<comment type="subunit">
    <text evidence="3">Homotrimer.</text>
</comment>
<evidence type="ECO:0000256" key="2">
    <source>
        <dbReference type="ARBA" id="ARBA00006906"/>
    </source>
</evidence>
<proteinExistence type="inferred from homology"/>
<comment type="caution">
    <text evidence="6">The sequence shown here is derived from an EMBL/GenBank/DDBJ whole genome shotgun (WGS) entry which is preliminary data.</text>
</comment>
<dbReference type="InterPro" id="IPR013785">
    <property type="entry name" value="Aldolase_TIM"/>
</dbReference>
<accession>A0A162MWS5</accession>
<dbReference type="NCBIfam" id="NF005119">
    <property type="entry name" value="PRK06552.1"/>
    <property type="match status" value="1"/>
</dbReference>
<dbReference type="PANTHER" id="PTHR30246">
    <property type="entry name" value="2-KETO-3-DEOXY-6-PHOSPHOGLUCONATE ALDOLASE"/>
    <property type="match status" value="1"/>
</dbReference>
<dbReference type="SUPFAM" id="SSF51569">
    <property type="entry name" value="Aldolase"/>
    <property type="match status" value="1"/>
</dbReference>
<dbReference type="Proteomes" id="UP000075737">
    <property type="component" value="Unassembled WGS sequence"/>
</dbReference>
<dbReference type="NCBIfam" id="TIGR01182">
    <property type="entry name" value="eda"/>
    <property type="match status" value="1"/>
</dbReference>
<dbReference type="RefSeq" id="WP_068747521.1">
    <property type="nucleotide sequence ID" value="NZ_LOHZ01000019.1"/>
</dbReference>
<dbReference type="CDD" id="cd00452">
    <property type="entry name" value="KDPG_aldolase"/>
    <property type="match status" value="1"/>
</dbReference>
<comment type="similarity">
    <text evidence="2">Belongs to the KHG/KDPG aldolase family.</text>
</comment>
<keyword evidence="5" id="KW-0119">Carbohydrate metabolism</keyword>
<dbReference type="GO" id="GO:0016829">
    <property type="term" value="F:lyase activity"/>
    <property type="evidence" value="ECO:0007669"/>
    <property type="project" value="UniProtKB-KW"/>
</dbReference>
<gene>
    <name evidence="6" type="primary">kdgA</name>
    <name evidence="6" type="ORF">ATZ99_03490</name>
</gene>
<comment type="pathway">
    <text evidence="1">Carbohydrate acid metabolism.</text>
</comment>
<protein>
    <submittedName>
        <fullName evidence="6">KHG/KDPG aldolase</fullName>
    </submittedName>
</protein>
<dbReference type="Pfam" id="PF01081">
    <property type="entry name" value="Aldolase"/>
    <property type="match status" value="1"/>
</dbReference>
<sequence length="215" mass="22846">MDKWDVIKRIIDTGIVAVVRAESPEQAVKIAQAVKAGGIDAIEITMTVPGAIDVIKEMKKAYPNNEILIGAGTVLDAETARLAMLAGAEFFVSPYFNPDMVKLCNRYRKVTMPGAMSIKEIVEVMESGADFVKLFPGSAFGPSMVKAVLGPLPYAQIIPTGGVSLENAGEWIKAGCPAVGVGGELTKGAKTGNYKEVEETARKFVEAVKKAKGKI</sequence>
<evidence type="ECO:0000313" key="6">
    <source>
        <dbReference type="EMBL" id="KYO68038.1"/>
    </source>
</evidence>
<keyword evidence="4" id="KW-0456">Lyase</keyword>
<dbReference type="OrthoDB" id="9802667at2"/>
<reference evidence="6 7" key="1">
    <citation type="submission" date="2015-12" db="EMBL/GenBank/DDBJ databases">
        <title>Draft genome of Thermovenabulum gondwanense isolated from a red thermophilic microbial mat colonisisng an outflow channel of a bore well.</title>
        <authorList>
            <person name="Patel B.K."/>
        </authorList>
    </citation>
    <scope>NUCLEOTIDE SEQUENCE [LARGE SCALE GENOMIC DNA]</scope>
    <source>
        <strain evidence="6 7">R270</strain>
    </source>
</reference>